<dbReference type="EMBL" id="GDID01005626">
    <property type="protein sequence ID" value="JAP90980.1"/>
    <property type="molecule type" value="Transcribed_RNA"/>
</dbReference>
<feature type="coiled-coil region" evidence="1">
    <location>
        <begin position="270"/>
        <end position="333"/>
    </location>
</feature>
<feature type="coiled-coil region" evidence="1">
    <location>
        <begin position="185"/>
        <end position="219"/>
    </location>
</feature>
<gene>
    <name evidence="3" type="ORF">TPC1_17546</name>
</gene>
<reference evidence="3" key="1">
    <citation type="submission" date="2015-07" db="EMBL/GenBank/DDBJ databases">
        <title>Adaptation to a free-living lifestyle via gene acquisitions in the diplomonad Trepomonas sp. PC1.</title>
        <authorList>
            <person name="Xu F."/>
            <person name="Jerlstrom-Hultqvist J."/>
            <person name="Kolisko M."/>
            <person name="Simpson A.G.B."/>
            <person name="Roger A.J."/>
            <person name="Svard S.G."/>
            <person name="Andersson J.O."/>
        </authorList>
    </citation>
    <scope>NUCLEOTIDE SEQUENCE</scope>
    <source>
        <strain evidence="3">PC1</strain>
    </source>
</reference>
<sequence>TSPLRTASRFQSQLSRPSTSPFRKLQGDNYSPIKAVQQLHEQAMDKRLQQAVHQPNPFQCDDIDKQKVVRVKATNTKKELEKRKQYPPLNSLGAQLDFDKLFAEIGVQNPPFSKTEVKLLEQPKAISKIYEEYYGEKNVQNDDTDTFMTRLQTTTQGEFNQELVNTKVNELNERLQYRKQNDQTLFNMNLKTQELQNEINRLVEKKKEAELSVEQLHKQQLKLLEVYDSQKKILMDKSLTLQKYRDLQPLFDVLKQHFPQYKPHDVINKIEQLRHKIDDQKQLNDHQERVVKHMERQTVEQQHKQVGSHFVKTKELAQEIQDLMTEHEEIEQKMRRDGHKVVNAQEMQTKYLQVCQDITSFWLGLTRMYGQELSQELKPALNDPIQILQAIDTILTIIFPQSVKARSNMNEVNSAALSIWNKMLFKEPDGELLRNNSEQVLARAMQIYLNRKPEVQNLEGIAFKHKLQYNEAKQQLAEYVFECKQMIQRLRNAGMGVKVPDFIATWK</sequence>
<organism evidence="3">
    <name type="scientific">Trepomonas sp. PC1</name>
    <dbReference type="NCBI Taxonomy" id="1076344"/>
    <lineage>
        <taxon>Eukaryota</taxon>
        <taxon>Metamonada</taxon>
        <taxon>Diplomonadida</taxon>
        <taxon>Hexamitidae</taxon>
        <taxon>Hexamitinae</taxon>
        <taxon>Trepomonas</taxon>
    </lineage>
</organism>
<evidence type="ECO:0000256" key="1">
    <source>
        <dbReference type="SAM" id="Coils"/>
    </source>
</evidence>
<keyword evidence="1" id="KW-0175">Coiled coil</keyword>
<proteinExistence type="predicted"/>
<name>A0A146K256_9EUKA</name>
<feature type="region of interest" description="Disordered" evidence="2">
    <location>
        <begin position="1"/>
        <end position="29"/>
    </location>
</feature>
<evidence type="ECO:0000256" key="2">
    <source>
        <dbReference type="SAM" id="MobiDB-lite"/>
    </source>
</evidence>
<protein>
    <submittedName>
        <fullName evidence="3">Uncharacterized protein</fullName>
    </submittedName>
</protein>
<evidence type="ECO:0000313" key="3">
    <source>
        <dbReference type="EMBL" id="JAP90980.1"/>
    </source>
</evidence>
<feature type="compositionally biased region" description="Polar residues" evidence="2">
    <location>
        <begin position="1"/>
        <end position="21"/>
    </location>
</feature>
<feature type="non-terminal residue" evidence="3">
    <location>
        <position position="1"/>
    </location>
</feature>
<dbReference type="AlphaFoldDB" id="A0A146K256"/>
<accession>A0A146K256</accession>